<accession>A0A2T3HJH7</accession>
<dbReference type="RefSeq" id="WP_107214849.1">
    <property type="nucleotide sequence ID" value="NZ_KZ686269.1"/>
</dbReference>
<feature type="transmembrane region" description="Helical" evidence="5">
    <location>
        <begin position="55"/>
        <end position="76"/>
    </location>
</feature>
<dbReference type="Pfam" id="PF07681">
    <property type="entry name" value="DoxX"/>
    <property type="match status" value="1"/>
</dbReference>
<keyword evidence="7" id="KW-1185">Reference proteome</keyword>
<keyword evidence="4 5" id="KW-0472">Membrane</keyword>
<evidence type="ECO:0000256" key="4">
    <source>
        <dbReference type="ARBA" id="ARBA00023136"/>
    </source>
</evidence>
<comment type="caution">
    <text evidence="6">The sequence shown here is derived from an EMBL/GenBank/DDBJ whole genome shotgun (WGS) entry which is preliminary data.</text>
</comment>
<dbReference type="EMBL" id="PYLS01000005">
    <property type="protein sequence ID" value="PST82590.1"/>
    <property type="molecule type" value="Genomic_DNA"/>
</dbReference>
<dbReference type="GO" id="GO:0016020">
    <property type="term" value="C:membrane"/>
    <property type="evidence" value="ECO:0007669"/>
    <property type="project" value="UniProtKB-SubCell"/>
</dbReference>
<dbReference type="Proteomes" id="UP000240912">
    <property type="component" value="Unassembled WGS sequence"/>
</dbReference>
<feature type="transmembrane region" description="Helical" evidence="5">
    <location>
        <begin position="107"/>
        <end position="124"/>
    </location>
</feature>
<evidence type="ECO:0000256" key="3">
    <source>
        <dbReference type="ARBA" id="ARBA00022989"/>
    </source>
</evidence>
<dbReference type="AlphaFoldDB" id="A0A2T3HJH7"/>
<organism evidence="6 7">
    <name type="scientific">Pedobacter yulinensis</name>
    <dbReference type="NCBI Taxonomy" id="2126353"/>
    <lineage>
        <taxon>Bacteria</taxon>
        <taxon>Pseudomonadati</taxon>
        <taxon>Bacteroidota</taxon>
        <taxon>Sphingobacteriia</taxon>
        <taxon>Sphingobacteriales</taxon>
        <taxon>Sphingobacteriaceae</taxon>
        <taxon>Pedobacter</taxon>
    </lineage>
</organism>
<evidence type="ECO:0000313" key="6">
    <source>
        <dbReference type="EMBL" id="PST82590.1"/>
    </source>
</evidence>
<evidence type="ECO:0000313" key="7">
    <source>
        <dbReference type="Proteomes" id="UP000240912"/>
    </source>
</evidence>
<reference evidence="6 7" key="1">
    <citation type="submission" date="2018-03" db="EMBL/GenBank/DDBJ databases">
        <authorList>
            <person name="Keele B.F."/>
        </authorList>
    </citation>
    <scope>NUCLEOTIDE SEQUENCE [LARGE SCALE GENOMIC DNA]</scope>
    <source>
        <strain evidence="6 7">YL28-9</strain>
    </source>
</reference>
<keyword evidence="3 5" id="KW-1133">Transmembrane helix</keyword>
<sequence>MAPQFFSWLDHRRSAAFFLLRLFAGTRLIYGVADNLLSAAHMRLFRDFLAQAGFPAPLFMAILSVCAQAFAGLAYITGWKIRYAALLMLINFAVALLTIHLGDPVEAQTPALALFFISLLFLFTGSRIDRRQNHAPRHD</sequence>
<evidence type="ECO:0000256" key="1">
    <source>
        <dbReference type="ARBA" id="ARBA00004141"/>
    </source>
</evidence>
<name>A0A2T3HJH7_9SPHI</name>
<evidence type="ECO:0000256" key="5">
    <source>
        <dbReference type="SAM" id="Phobius"/>
    </source>
</evidence>
<evidence type="ECO:0000256" key="2">
    <source>
        <dbReference type="ARBA" id="ARBA00022692"/>
    </source>
</evidence>
<proteinExistence type="predicted"/>
<dbReference type="OrthoDB" id="9813193at2"/>
<protein>
    <submittedName>
        <fullName evidence="6">DoxX family protein</fullName>
    </submittedName>
</protein>
<gene>
    <name evidence="6" type="ORF">C7T94_07945</name>
</gene>
<feature type="transmembrane region" description="Helical" evidence="5">
    <location>
        <begin position="83"/>
        <end position="101"/>
    </location>
</feature>
<keyword evidence="2 5" id="KW-0812">Transmembrane</keyword>
<dbReference type="InterPro" id="IPR032808">
    <property type="entry name" value="DoxX"/>
</dbReference>
<comment type="subcellular location">
    <subcellularLocation>
        <location evidence="1">Membrane</location>
        <topology evidence="1">Multi-pass membrane protein</topology>
    </subcellularLocation>
</comment>